<evidence type="ECO:0000313" key="6">
    <source>
        <dbReference type="Proteomes" id="UP000199138"/>
    </source>
</evidence>
<evidence type="ECO:0000313" key="5">
    <source>
        <dbReference type="EMBL" id="SFU29255.1"/>
    </source>
</evidence>
<dbReference type="PRINTS" id="PR00032">
    <property type="entry name" value="HTHARAC"/>
</dbReference>
<keyword evidence="1" id="KW-0805">Transcription regulation</keyword>
<protein>
    <submittedName>
        <fullName evidence="5">Helix-turn-helix domain-containing protein</fullName>
    </submittedName>
</protein>
<dbReference type="Proteomes" id="UP000199138">
    <property type="component" value="Unassembled WGS sequence"/>
</dbReference>
<dbReference type="InterPro" id="IPR009057">
    <property type="entry name" value="Homeodomain-like_sf"/>
</dbReference>
<gene>
    <name evidence="5" type="ORF">SAMN05216480_101458</name>
</gene>
<name>A0A1I7EZC6_9FLAO</name>
<dbReference type="InterPro" id="IPR018060">
    <property type="entry name" value="HTH_AraC"/>
</dbReference>
<proteinExistence type="predicted"/>
<dbReference type="SMART" id="SM00342">
    <property type="entry name" value="HTH_ARAC"/>
    <property type="match status" value="1"/>
</dbReference>
<sequence>MTLPHLKNRNVANFEGARCACHVPFGHRDYYKVTLCKNKATITYAEKVVHINKPAVIFTEPGTPYAWDSKEPLLKSYRCVFNEAFAQKNNRALLNFSVFQPGKQKIIFIEEEQLPKLEGYFKDIRAILATNYSFAEEKVFALIQLIIYEVLPKCPEVIDGKSLKKDSLSNRFFKKLEDHFSLLDDDTPLLYKTPSDYSKMLAVHPNHLNRVLKKSTGKTTSILISERVIEKANEFLTHSEWNISQISYALGFENTSYFNQFYKKQTGTTPGQSRLKNV</sequence>
<dbReference type="InterPro" id="IPR020449">
    <property type="entry name" value="Tscrpt_reg_AraC-type_HTH"/>
</dbReference>
<dbReference type="EMBL" id="FPBK01000001">
    <property type="protein sequence ID" value="SFU29255.1"/>
    <property type="molecule type" value="Genomic_DNA"/>
</dbReference>
<evidence type="ECO:0000256" key="2">
    <source>
        <dbReference type="ARBA" id="ARBA00023125"/>
    </source>
</evidence>
<dbReference type="SUPFAM" id="SSF46689">
    <property type="entry name" value="Homeodomain-like"/>
    <property type="match status" value="1"/>
</dbReference>
<dbReference type="OrthoDB" id="629929at2"/>
<reference evidence="5 6" key="1">
    <citation type="submission" date="2016-10" db="EMBL/GenBank/DDBJ databases">
        <authorList>
            <person name="de Groot N.N."/>
        </authorList>
    </citation>
    <scope>NUCLEOTIDE SEQUENCE [LARGE SCALE GENOMIC DNA]</scope>
    <source>
        <strain evidence="5 6">CGMCC 1.12333</strain>
    </source>
</reference>
<feature type="domain" description="HTH araC/xylS-type" evidence="4">
    <location>
        <begin position="170"/>
        <end position="276"/>
    </location>
</feature>
<keyword evidence="6" id="KW-1185">Reference proteome</keyword>
<dbReference type="STRING" id="1224947.SAMN05216480_101458"/>
<keyword evidence="3" id="KW-0804">Transcription</keyword>
<dbReference type="RefSeq" id="WP_093022447.1">
    <property type="nucleotide sequence ID" value="NZ_FPBK01000001.1"/>
</dbReference>
<evidence type="ECO:0000256" key="3">
    <source>
        <dbReference type="ARBA" id="ARBA00023163"/>
    </source>
</evidence>
<dbReference type="PROSITE" id="PS01124">
    <property type="entry name" value="HTH_ARAC_FAMILY_2"/>
    <property type="match status" value="1"/>
</dbReference>
<dbReference type="AlphaFoldDB" id="A0A1I7EZC6"/>
<dbReference type="PANTHER" id="PTHR43280:SF32">
    <property type="entry name" value="TRANSCRIPTIONAL REGULATORY PROTEIN"/>
    <property type="match status" value="1"/>
</dbReference>
<dbReference type="GO" id="GO:0043565">
    <property type="term" value="F:sequence-specific DNA binding"/>
    <property type="evidence" value="ECO:0007669"/>
    <property type="project" value="InterPro"/>
</dbReference>
<evidence type="ECO:0000259" key="4">
    <source>
        <dbReference type="PROSITE" id="PS01124"/>
    </source>
</evidence>
<accession>A0A1I7EZC6</accession>
<evidence type="ECO:0000256" key="1">
    <source>
        <dbReference type="ARBA" id="ARBA00023015"/>
    </source>
</evidence>
<organism evidence="5 6">
    <name type="scientific">Pustulibacterium marinum</name>
    <dbReference type="NCBI Taxonomy" id="1224947"/>
    <lineage>
        <taxon>Bacteria</taxon>
        <taxon>Pseudomonadati</taxon>
        <taxon>Bacteroidota</taxon>
        <taxon>Flavobacteriia</taxon>
        <taxon>Flavobacteriales</taxon>
        <taxon>Flavobacteriaceae</taxon>
        <taxon>Pustulibacterium</taxon>
    </lineage>
</organism>
<dbReference type="Gene3D" id="1.10.10.60">
    <property type="entry name" value="Homeodomain-like"/>
    <property type="match status" value="1"/>
</dbReference>
<dbReference type="GO" id="GO:0003700">
    <property type="term" value="F:DNA-binding transcription factor activity"/>
    <property type="evidence" value="ECO:0007669"/>
    <property type="project" value="InterPro"/>
</dbReference>
<dbReference type="Pfam" id="PF12833">
    <property type="entry name" value="HTH_18"/>
    <property type="match status" value="1"/>
</dbReference>
<keyword evidence="2" id="KW-0238">DNA-binding</keyword>
<dbReference type="PANTHER" id="PTHR43280">
    <property type="entry name" value="ARAC-FAMILY TRANSCRIPTIONAL REGULATOR"/>
    <property type="match status" value="1"/>
</dbReference>